<dbReference type="PANTHER" id="PTHR40552">
    <property type="entry name" value="AT05186P-RELATED"/>
    <property type="match status" value="1"/>
</dbReference>
<name>A0ABM1NEX1_NICVS</name>
<feature type="compositionally biased region" description="Basic and acidic residues" evidence="1">
    <location>
        <begin position="357"/>
        <end position="366"/>
    </location>
</feature>
<evidence type="ECO:0000256" key="1">
    <source>
        <dbReference type="SAM" id="MobiDB-lite"/>
    </source>
</evidence>
<keyword evidence="2" id="KW-1185">Reference proteome</keyword>
<dbReference type="Gene3D" id="3.90.70.120">
    <property type="match status" value="7"/>
</dbReference>
<reference evidence="3" key="1">
    <citation type="submission" date="2025-08" db="UniProtKB">
        <authorList>
            <consortium name="RefSeq"/>
        </authorList>
    </citation>
    <scope>IDENTIFICATION</scope>
    <source>
        <tissue evidence="3">Whole Larva</tissue>
    </source>
</reference>
<organism evidence="2 3">
    <name type="scientific">Nicrophorus vespilloides</name>
    <name type="common">Boreal carrion beetle</name>
    <dbReference type="NCBI Taxonomy" id="110193"/>
    <lineage>
        <taxon>Eukaryota</taxon>
        <taxon>Metazoa</taxon>
        <taxon>Ecdysozoa</taxon>
        <taxon>Arthropoda</taxon>
        <taxon>Hexapoda</taxon>
        <taxon>Insecta</taxon>
        <taxon>Pterygota</taxon>
        <taxon>Neoptera</taxon>
        <taxon>Endopterygota</taxon>
        <taxon>Coleoptera</taxon>
        <taxon>Polyphaga</taxon>
        <taxon>Staphyliniformia</taxon>
        <taxon>Silphidae</taxon>
        <taxon>Nicrophorinae</taxon>
        <taxon>Nicrophorus</taxon>
    </lineage>
</organism>
<feature type="compositionally biased region" description="Acidic residues" evidence="1">
    <location>
        <begin position="306"/>
        <end position="329"/>
    </location>
</feature>
<evidence type="ECO:0000313" key="2">
    <source>
        <dbReference type="Proteomes" id="UP000695000"/>
    </source>
</evidence>
<dbReference type="Proteomes" id="UP000695000">
    <property type="component" value="Unplaced"/>
</dbReference>
<feature type="compositionally biased region" description="Basic and acidic residues" evidence="1">
    <location>
        <begin position="405"/>
        <end position="414"/>
    </location>
</feature>
<feature type="compositionally biased region" description="Basic and acidic residues" evidence="1">
    <location>
        <begin position="339"/>
        <end position="350"/>
    </location>
</feature>
<gene>
    <name evidence="3" type="primary">LOC108568673</name>
</gene>
<dbReference type="GeneID" id="108568673"/>
<protein>
    <submittedName>
        <fullName evidence="3">Uncharacterized protein LOC108568673</fullName>
    </submittedName>
</protein>
<feature type="region of interest" description="Disordered" evidence="1">
    <location>
        <begin position="916"/>
        <end position="942"/>
    </location>
</feature>
<proteinExistence type="predicted"/>
<dbReference type="SUPFAM" id="SSF54001">
    <property type="entry name" value="Cysteine proteinases"/>
    <property type="match status" value="1"/>
</dbReference>
<sequence>MAIRRKKKQRPKVEIVYPPLTTKTWIPPDQRKRKKRKPKWVKPPELTLKLDVSNLKKIWHAYRLIAGCGVLYGHYGQTHCKFLYTTNGLQGPANCVIAILFSKISKCPHWDAYTLDEILNVGDRYFAESKKFHKCKKLLHICDLNRDLYIYEHKITIDFKGKRYKGWVQVDLKEKENETLKHVIQEFFEKNEAGVVCVGERYFAIWKYEKGFYLFDPTEHDIKCLPWKGLPGQGTSFLIRFPHTDRLVQILEMNLPTVNINFDICPISIERLININTNYPQCLEDANLEILDPVLSKKEEPLPPEPEPEPPEELPSDESEYDFDEDDADEGKPSTPPDAPKHTESPKAESPKPGSPLEEKPKDAKVSKKKKKNEVDPNAIGPMTESQAKMHEEMHGPLTESQTKLQEEHKEKIAKSKNLPGHLPVDSAYRIKNLRNPEFGPLTESQIVLPKTKKKKLVDKPIADDLTFYTYVEPHIIGILMADLHQDEDEFEICRGKLDLPNALAALTMLREHRSCEWTTKIVNSILKLGFRICVETLKKLKPLNPPVTTKNVIKKIDVNENAYSVVITQYGAVGRLSSLDDSVLDLLPALREVLSDYDTVIVNGPLVLGIWKEGNKYYLFDPVERDPNGNKIIKEIRVGSIFEAVDFISGVACVMWFKDLKDLVAHYVKNVDRLQRRDQFILSTVEINKYQVLPEDWRNFVAIDVDRWLLRGNFSQADRRFNRTSRNTQCTATAAMAIVYAHLVPIAEWTSNTIDDVITKGDAYYTECIEALKKKEKFKEPMLLVVELLTEFMVDEKLVCLDIAECLMNGYISWSESCKVCVNLQKGLAEFFKDNDFGIFTCRGISVALWRKGDTFFYFDSHDRNRQGFHTHHGKACIQRISTTEKLAECLMGNLAPSKVHALYNLSRLDVETFDPPPKDAPWDEDDYVDEEEEEELETDPRSRFGVMRPLYNYTQLTKKRAILRAKVHEGDVMFGIGANKHTIPNLVAAAAMARLFNPATWDVEMLDDIFTVGTGLYESSMHRYYKSQARRNLQEEEDADDNDDITIANCADNFKIGVNKISLEFRFVDEAPVMKGEQFKASIKAALEEEGEFCELILHTGQYDVVIWKNAGLYYVFDPKARDTHGDVYGKADWSIIVTPEEQSEEEISEFGEEELWGMEEEEEEQEGEGEDTKQTYDQDIIKYLENEWKELAEIQEEEEIKIRFKHPPEYWLEMAEKEGKGYVMWFTKIRCLLKHLFSNLPMKERDLNYVLTKVVITNEPEVKDVYDPAFGPKEDGISGDWHDFKEIDRGQWILRGTIHQKNELFPEGNRGNQFAANCLIALAYAYIYALPNFNYRTVDSILKYGDRLYTVTKKLRKSELAKVPDVPLTETEIEEVARKDIYDIAMLPKRFCIGDEKITAHVEQNFCTGEVHAKNVDEEVDVQKALEIFYEDVDNQFAVLEAKETSAAVWRTRNFYFLFYPQQKGPRGNASENGVACVLRFRSLEVLAKCFVRGMPRIGKNFFGLHKVSFVVDNCAKPAREEMRIERPATLTGYINLRPGIFMIRGGIHQDHHIFGRGTNAQCAPIALVSLAMTLVHNCEYWTRPIIDEIICIGDSIYGNALDRCDLDFNPWEEKMTIAMAPNDFKIGKIKVNCERRHTEQRGIIDIKDPTILNLRAGVERFFEENSYGVIETDFLTVAIWEMEDESNYNYIYMFDPNPRGPTGQPWPEDGAACVIKFVEPKAMTDHIISLLDADRDGQFLITPVEIVIERDGKRKKTKKYGLPRKPDSSCERMRNDKLGKLEYYAIPHTEIDILRGSKSQNWQLYSQSSRGNQDVPNCIVSYVMDKVIPLANWNCKIIDMVLDVGDQLYKDSYIIYNPKDKKLRLETLIRDVLIKDIKVKISVGAPVLTAKFNVRLLNEALQACFNLKNFCIVLVEKTAVSLFLRDGHFYLFDPTDMDLSGCRCEQGTAAVLRFTNLSTAIDQLISNLSVCNLSNEVFHIIVVAIKEIEKVRFGATQGDAIRPILESNKCDKYLYGHYGGK</sequence>
<evidence type="ECO:0000313" key="3">
    <source>
        <dbReference type="RefSeq" id="XP_017785371.1"/>
    </source>
</evidence>
<dbReference type="RefSeq" id="XP_017785371.1">
    <property type="nucleotide sequence ID" value="XM_017929882.1"/>
</dbReference>
<dbReference type="InterPro" id="IPR038765">
    <property type="entry name" value="Papain-like_cys_pep_sf"/>
</dbReference>
<dbReference type="PANTHER" id="PTHR40552:SF6">
    <property type="entry name" value="FI09606P-RELATED"/>
    <property type="match status" value="1"/>
</dbReference>
<feature type="compositionally biased region" description="Acidic residues" evidence="1">
    <location>
        <begin position="924"/>
        <end position="939"/>
    </location>
</feature>
<accession>A0ABM1NEX1</accession>
<feature type="region of interest" description="Disordered" evidence="1">
    <location>
        <begin position="298"/>
        <end position="421"/>
    </location>
</feature>